<dbReference type="CDD" id="cd00959">
    <property type="entry name" value="DeoC"/>
    <property type="match status" value="1"/>
</dbReference>
<organism evidence="9 10">
    <name type="scientific">Ascodesmis nigricans</name>
    <dbReference type="NCBI Taxonomy" id="341454"/>
    <lineage>
        <taxon>Eukaryota</taxon>
        <taxon>Fungi</taxon>
        <taxon>Dikarya</taxon>
        <taxon>Ascomycota</taxon>
        <taxon>Pezizomycotina</taxon>
        <taxon>Pezizomycetes</taxon>
        <taxon>Pezizales</taxon>
        <taxon>Ascodesmidaceae</taxon>
        <taxon>Ascodesmis</taxon>
    </lineage>
</organism>
<dbReference type="GO" id="GO:0009264">
    <property type="term" value="P:deoxyribonucleotide catabolic process"/>
    <property type="evidence" value="ECO:0007669"/>
    <property type="project" value="InterPro"/>
</dbReference>
<dbReference type="GO" id="GO:0005737">
    <property type="term" value="C:cytoplasm"/>
    <property type="evidence" value="ECO:0007669"/>
    <property type="project" value="InterPro"/>
</dbReference>
<dbReference type="GO" id="GO:0046386">
    <property type="term" value="P:deoxyribose phosphate catabolic process"/>
    <property type="evidence" value="ECO:0007669"/>
    <property type="project" value="UniProtKB-UniPathway"/>
</dbReference>
<dbReference type="Gene3D" id="3.20.20.70">
    <property type="entry name" value="Aldolase class I"/>
    <property type="match status" value="1"/>
</dbReference>
<sequence length="259" mass="27193">MASKSNEAWAEELATVTACVLAAADITIDSEITTPDARFAKYIDHTLLKPDATPAQIDKLCDEALKYKFKSCCVNSHYIPQVTQRLAGSDVIPCVVVGFPLGAMKSSAKAFETSTAVSDGAKEIDMVLNIGALKSRDYALVSSDISSVVTAAAPYPVKVILETVFLTTEEKIHASYIAAEAGAAFVKTCTGFLGGAASKEDVALMKKSVAHRPEVKVKASAGVRSFETAREMIQAGADRIGTSSGTAIFDGANVAPGTY</sequence>
<keyword evidence="4" id="KW-0456">Lyase</keyword>
<feature type="active site" description="Schiff-base intermediate with acetaldehyde" evidence="8">
    <location>
        <position position="218"/>
    </location>
</feature>
<protein>
    <recommendedName>
        <fullName evidence="2">deoxyribose-phosphate aldolase</fullName>
        <ecNumber evidence="2">4.1.2.4</ecNumber>
    </recommendedName>
    <alternativeName>
        <fullName evidence="6">2-deoxy-D-ribose 5-phosphate aldolase</fullName>
    </alternativeName>
</protein>
<dbReference type="GO" id="GO:0016052">
    <property type="term" value="P:carbohydrate catabolic process"/>
    <property type="evidence" value="ECO:0007669"/>
    <property type="project" value="TreeGrafter"/>
</dbReference>
<keyword evidence="3" id="KW-0963">Cytoplasm</keyword>
<evidence type="ECO:0000256" key="5">
    <source>
        <dbReference type="ARBA" id="ARBA00023270"/>
    </source>
</evidence>
<feature type="active site" description="Schiff-base intermediate with acetaldehyde" evidence="8">
    <location>
        <position position="187"/>
    </location>
</feature>
<dbReference type="PIRSF" id="PIRSF001357">
    <property type="entry name" value="DeoC"/>
    <property type="match status" value="1"/>
</dbReference>
<dbReference type="InterPro" id="IPR028581">
    <property type="entry name" value="DeoC_typeI"/>
</dbReference>
<dbReference type="UniPathway" id="UPA00002">
    <property type="reaction ID" value="UER00468"/>
</dbReference>
<dbReference type="STRING" id="341454.A0A4S2MLS6"/>
<dbReference type="EMBL" id="ML220146">
    <property type="protein sequence ID" value="TGZ77990.1"/>
    <property type="molecule type" value="Genomic_DNA"/>
</dbReference>
<proteinExistence type="inferred from homology"/>
<dbReference type="HAMAP" id="MF_00114">
    <property type="entry name" value="DeoC_type1"/>
    <property type="match status" value="1"/>
</dbReference>
<evidence type="ECO:0000256" key="1">
    <source>
        <dbReference type="ARBA" id="ARBA00010936"/>
    </source>
</evidence>
<evidence type="ECO:0000256" key="7">
    <source>
        <dbReference type="ARBA" id="ARBA00048791"/>
    </source>
</evidence>
<dbReference type="InterPro" id="IPR011343">
    <property type="entry name" value="DeoC"/>
</dbReference>
<evidence type="ECO:0000313" key="9">
    <source>
        <dbReference type="EMBL" id="TGZ77990.1"/>
    </source>
</evidence>
<dbReference type="SMART" id="SM01133">
    <property type="entry name" value="DeoC"/>
    <property type="match status" value="1"/>
</dbReference>
<evidence type="ECO:0000256" key="3">
    <source>
        <dbReference type="ARBA" id="ARBA00022490"/>
    </source>
</evidence>
<evidence type="ECO:0000256" key="4">
    <source>
        <dbReference type="ARBA" id="ARBA00023239"/>
    </source>
</evidence>
<keyword evidence="5 8" id="KW-0704">Schiff base</keyword>
<keyword evidence="10" id="KW-1185">Reference proteome</keyword>
<dbReference type="InterPro" id="IPR013785">
    <property type="entry name" value="Aldolase_TIM"/>
</dbReference>
<dbReference type="FunFam" id="3.20.20.70:FF:000044">
    <property type="entry name" value="Deoxyribose-phosphate aldolase"/>
    <property type="match status" value="1"/>
</dbReference>
<dbReference type="AlphaFoldDB" id="A0A4S2MLS6"/>
<accession>A0A4S2MLS6</accession>
<evidence type="ECO:0000313" key="10">
    <source>
        <dbReference type="Proteomes" id="UP000298138"/>
    </source>
</evidence>
<dbReference type="PANTHER" id="PTHR10889">
    <property type="entry name" value="DEOXYRIBOSE-PHOSPHATE ALDOLASE"/>
    <property type="match status" value="1"/>
</dbReference>
<evidence type="ECO:0000256" key="8">
    <source>
        <dbReference type="PIRSR" id="PIRSR001357-50"/>
    </source>
</evidence>
<evidence type="ECO:0000256" key="2">
    <source>
        <dbReference type="ARBA" id="ARBA00012515"/>
    </source>
</evidence>
<name>A0A4S2MLS6_9PEZI</name>
<dbReference type="SUPFAM" id="SSF51569">
    <property type="entry name" value="Aldolase"/>
    <property type="match status" value="1"/>
</dbReference>
<comment type="catalytic activity">
    <reaction evidence="7">
        <text>2-deoxy-D-ribose 5-phosphate = D-glyceraldehyde 3-phosphate + acetaldehyde</text>
        <dbReference type="Rhea" id="RHEA:12821"/>
        <dbReference type="ChEBI" id="CHEBI:15343"/>
        <dbReference type="ChEBI" id="CHEBI:59776"/>
        <dbReference type="ChEBI" id="CHEBI:62877"/>
        <dbReference type="EC" id="4.1.2.4"/>
    </reaction>
</comment>
<evidence type="ECO:0000256" key="6">
    <source>
        <dbReference type="ARBA" id="ARBA00032755"/>
    </source>
</evidence>
<dbReference type="InParanoid" id="A0A4S2MLS6"/>
<dbReference type="InterPro" id="IPR002915">
    <property type="entry name" value="DeoC/FbaB/LacD_aldolase"/>
</dbReference>
<dbReference type="Proteomes" id="UP000298138">
    <property type="component" value="Unassembled WGS sequence"/>
</dbReference>
<dbReference type="Pfam" id="PF01791">
    <property type="entry name" value="DeoC"/>
    <property type="match status" value="1"/>
</dbReference>
<dbReference type="GO" id="GO:0004139">
    <property type="term" value="F:deoxyribose-phosphate aldolase activity"/>
    <property type="evidence" value="ECO:0007669"/>
    <property type="project" value="UniProtKB-EC"/>
</dbReference>
<comment type="similarity">
    <text evidence="1">Belongs to the DeoC/FbaB aldolase family. DeoC type 1 subfamily.</text>
</comment>
<dbReference type="PANTHER" id="PTHR10889:SF1">
    <property type="entry name" value="DEOXYRIBOSE-PHOSPHATE ALDOLASE"/>
    <property type="match status" value="1"/>
</dbReference>
<gene>
    <name evidence="9" type="ORF">EX30DRAFT_169094</name>
</gene>
<dbReference type="OrthoDB" id="70823at2759"/>
<dbReference type="EC" id="4.1.2.4" evidence="2"/>
<dbReference type="NCBIfam" id="TIGR00126">
    <property type="entry name" value="deoC"/>
    <property type="match status" value="1"/>
</dbReference>
<reference evidence="9 10" key="1">
    <citation type="submission" date="2019-04" db="EMBL/GenBank/DDBJ databases">
        <title>Comparative genomics and transcriptomics to analyze fruiting body development in filamentous ascomycetes.</title>
        <authorList>
            <consortium name="DOE Joint Genome Institute"/>
            <person name="Lutkenhaus R."/>
            <person name="Traeger S."/>
            <person name="Breuer J."/>
            <person name="Kuo A."/>
            <person name="Lipzen A."/>
            <person name="Pangilinan J."/>
            <person name="Dilworth D."/>
            <person name="Sandor L."/>
            <person name="Poggeler S."/>
            <person name="Barry K."/>
            <person name="Grigoriev I.V."/>
            <person name="Nowrousian M."/>
        </authorList>
    </citation>
    <scope>NUCLEOTIDE SEQUENCE [LARGE SCALE GENOMIC DNA]</scope>
    <source>
        <strain evidence="9 10">CBS 389.68</strain>
    </source>
</reference>